<accession>A0A4R1QWG6</accession>
<dbReference type="NCBIfam" id="NF033788">
    <property type="entry name" value="HTH_metalloreg"/>
    <property type="match status" value="1"/>
</dbReference>
<evidence type="ECO:0000256" key="2">
    <source>
        <dbReference type="ARBA" id="ARBA00023125"/>
    </source>
</evidence>
<dbReference type="GO" id="GO:0046686">
    <property type="term" value="P:response to cadmium ion"/>
    <property type="evidence" value="ECO:0007669"/>
    <property type="project" value="UniProtKB-KW"/>
</dbReference>
<name>A0A4R1QWG6_9FIRM</name>
<dbReference type="PROSITE" id="PS00846">
    <property type="entry name" value="HTH_ARSR_1"/>
    <property type="match status" value="1"/>
</dbReference>
<dbReference type="OrthoDB" id="9794330at2"/>
<dbReference type="SMART" id="SM00418">
    <property type="entry name" value="HTH_ARSR"/>
    <property type="match status" value="1"/>
</dbReference>
<dbReference type="SUPFAM" id="SSF46785">
    <property type="entry name" value="Winged helix' DNA-binding domain"/>
    <property type="match status" value="1"/>
</dbReference>
<dbReference type="InterPro" id="IPR018334">
    <property type="entry name" value="ArsR_HTH"/>
</dbReference>
<evidence type="ECO:0000256" key="3">
    <source>
        <dbReference type="ARBA" id="ARBA00023163"/>
    </source>
</evidence>
<keyword evidence="4" id="KW-0105">Cadmium resistance</keyword>
<gene>
    <name evidence="6" type="ORF">EDD76_11597</name>
</gene>
<feature type="domain" description="HTH arsR-type" evidence="5">
    <location>
        <begin position="29"/>
        <end position="122"/>
    </location>
</feature>
<evidence type="ECO:0000256" key="1">
    <source>
        <dbReference type="ARBA" id="ARBA00023015"/>
    </source>
</evidence>
<keyword evidence="7" id="KW-1185">Reference proteome</keyword>
<dbReference type="STRING" id="1469948.GCA_000732725_04036"/>
<keyword evidence="2" id="KW-0238">DNA-binding</keyword>
<dbReference type="CDD" id="cd00090">
    <property type="entry name" value="HTH_ARSR"/>
    <property type="match status" value="1"/>
</dbReference>
<evidence type="ECO:0000313" key="6">
    <source>
        <dbReference type="EMBL" id="TCL55464.1"/>
    </source>
</evidence>
<reference evidence="6 7" key="1">
    <citation type="submission" date="2019-03" db="EMBL/GenBank/DDBJ databases">
        <title>Genomic Encyclopedia of Type Strains, Phase IV (KMG-IV): sequencing the most valuable type-strain genomes for metagenomic binning, comparative biology and taxonomic classification.</title>
        <authorList>
            <person name="Goeker M."/>
        </authorList>
    </citation>
    <scope>NUCLEOTIDE SEQUENCE [LARGE SCALE GENOMIC DNA]</scope>
    <source>
        <strain evidence="6 7">DSM 100556</strain>
    </source>
</reference>
<dbReference type="Proteomes" id="UP000295718">
    <property type="component" value="Unassembled WGS sequence"/>
</dbReference>
<sequence>MKIEQERVEGCDYIHVHKDVIHKVNEQMPEEDKLYDLADFFKVFADSTRIKMLYVLMCSEMCVCDLAQILNMTQSAISHQLRTLKQMDLVRNRREGKTVFYSLADGHIKTILSQGLDHIEEE</sequence>
<dbReference type="EMBL" id="SLUO01000015">
    <property type="protein sequence ID" value="TCL55464.1"/>
    <property type="molecule type" value="Genomic_DNA"/>
</dbReference>
<evidence type="ECO:0000313" key="7">
    <source>
        <dbReference type="Proteomes" id="UP000295718"/>
    </source>
</evidence>
<dbReference type="GO" id="GO:0003677">
    <property type="term" value="F:DNA binding"/>
    <property type="evidence" value="ECO:0007669"/>
    <property type="project" value="UniProtKB-KW"/>
</dbReference>
<dbReference type="AlphaFoldDB" id="A0A4R1QWG6"/>
<dbReference type="PROSITE" id="PS50987">
    <property type="entry name" value="HTH_ARSR_2"/>
    <property type="match status" value="1"/>
</dbReference>
<proteinExistence type="predicted"/>
<dbReference type="Gene3D" id="1.10.10.10">
    <property type="entry name" value="Winged helix-like DNA-binding domain superfamily/Winged helix DNA-binding domain"/>
    <property type="match status" value="1"/>
</dbReference>
<dbReference type="InterPro" id="IPR001845">
    <property type="entry name" value="HTH_ArsR_DNA-bd_dom"/>
</dbReference>
<dbReference type="InterPro" id="IPR011991">
    <property type="entry name" value="ArsR-like_HTH"/>
</dbReference>
<dbReference type="Pfam" id="PF01022">
    <property type="entry name" value="HTH_5"/>
    <property type="match status" value="1"/>
</dbReference>
<dbReference type="PANTHER" id="PTHR43132:SF6">
    <property type="entry name" value="HTH-TYPE TRANSCRIPTIONAL REPRESSOR CZRA"/>
    <property type="match status" value="1"/>
</dbReference>
<dbReference type="InterPro" id="IPR036388">
    <property type="entry name" value="WH-like_DNA-bd_sf"/>
</dbReference>
<dbReference type="InterPro" id="IPR051011">
    <property type="entry name" value="Metal_resp_trans_reg"/>
</dbReference>
<evidence type="ECO:0000256" key="4">
    <source>
        <dbReference type="ARBA" id="ARBA00043263"/>
    </source>
</evidence>
<dbReference type="InterPro" id="IPR036390">
    <property type="entry name" value="WH_DNA-bd_sf"/>
</dbReference>
<organism evidence="6 7">
    <name type="scientific">Kineothrix alysoides</name>
    <dbReference type="NCBI Taxonomy" id="1469948"/>
    <lineage>
        <taxon>Bacteria</taxon>
        <taxon>Bacillati</taxon>
        <taxon>Bacillota</taxon>
        <taxon>Clostridia</taxon>
        <taxon>Lachnospirales</taxon>
        <taxon>Lachnospiraceae</taxon>
        <taxon>Kineothrix</taxon>
    </lineage>
</organism>
<dbReference type="PRINTS" id="PR00778">
    <property type="entry name" value="HTHARSR"/>
</dbReference>
<dbReference type="PANTHER" id="PTHR43132">
    <property type="entry name" value="ARSENICAL RESISTANCE OPERON REPRESSOR ARSR-RELATED"/>
    <property type="match status" value="1"/>
</dbReference>
<evidence type="ECO:0000259" key="5">
    <source>
        <dbReference type="PROSITE" id="PS50987"/>
    </source>
</evidence>
<dbReference type="RefSeq" id="WP_031392656.1">
    <property type="nucleotide sequence ID" value="NZ_JPNB01000003.1"/>
</dbReference>
<dbReference type="GO" id="GO:0003700">
    <property type="term" value="F:DNA-binding transcription factor activity"/>
    <property type="evidence" value="ECO:0007669"/>
    <property type="project" value="InterPro"/>
</dbReference>
<protein>
    <submittedName>
        <fullName evidence="6">ArsR family transcriptional regulator</fullName>
    </submittedName>
</protein>
<comment type="caution">
    <text evidence="6">The sequence shown here is derived from an EMBL/GenBank/DDBJ whole genome shotgun (WGS) entry which is preliminary data.</text>
</comment>
<keyword evidence="1" id="KW-0805">Transcription regulation</keyword>
<keyword evidence="3" id="KW-0804">Transcription</keyword>